<name>A0A7J6A7Y9_AMEME</name>
<gene>
    <name evidence="1" type="ORF">AMELA_G00187260</name>
</gene>
<evidence type="ECO:0000313" key="2">
    <source>
        <dbReference type="Proteomes" id="UP000593565"/>
    </source>
</evidence>
<organism evidence="1 2">
    <name type="scientific">Ameiurus melas</name>
    <name type="common">Black bullhead</name>
    <name type="synonym">Silurus melas</name>
    <dbReference type="NCBI Taxonomy" id="219545"/>
    <lineage>
        <taxon>Eukaryota</taxon>
        <taxon>Metazoa</taxon>
        <taxon>Chordata</taxon>
        <taxon>Craniata</taxon>
        <taxon>Vertebrata</taxon>
        <taxon>Euteleostomi</taxon>
        <taxon>Actinopterygii</taxon>
        <taxon>Neopterygii</taxon>
        <taxon>Teleostei</taxon>
        <taxon>Ostariophysi</taxon>
        <taxon>Siluriformes</taxon>
        <taxon>Ictaluridae</taxon>
        <taxon>Ameiurus</taxon>
    </lineage>
</organism>
<comment type="caution">
    <text evidence="1">The sequence shown here is derived from an EMBL/GenBank/DDBJ whole genome shotgun (WGS) entry which is preliminary data.</text>
</comment>
<evidence type="ECO:0000313" key="1">
    <source>
        <dbReference type="EMBL" id="KAF4078926.1"/>
    </source>
</evidence>
<dbReference type="Proteomes" id="UP000593565">
    <property type="component" value="Unassembled WGS sequence"/>
</dbReference>
<proteinExistence type="predicted"/>
<protein>
    <submittedName>
        <fullName evidence="1">Uncharacterized protein</fullName>
    </submittedName>
</protein>
<dbReference type="AlphaFoldDB" id="A0A7J6A7Y9"/>
<sequence>MSPIRAPESVRPGDEVNCIFAVYGARSIPEVGSDLPGQFHRGRRIRQDERHNAALHLGPLSQVRFKDFSKEGPVVSSRPECFEEDLCRFSEFPFLGAYAAEPQEL</sequence>
<accession>A0A7J6A7Y9</accession>
<dbReference type="EMBL" id="JAAGNN010000016">
    <property type="protein sequence ID" value="KAF4078926.1"/>
    <property type="molecule type" value="Genomic_DNA"/>
</dbReference>
<keyword evidence="2" id="KW-1185">Reference proteome</keyword>
<reference evidence="1 2" key="1">
    <citation type="submission" date="2020-02" db="EMBL/GenBank/DDBJ databases">
        <title>A chromosome-scale genome assembly of the black bullhead catfish (Ameiurus melas).</title>
        <authorList>
            <person name="Wen M."/>
            <person name="Zham M."/>
            <person name="Cabau C."/>
            <person name="Klopp C."/>
            <person name="Donnadieu C."/>
            <person name="Roques C."/>
            <person name="Bouchez O."/>
            <person name="Lampietro C."/>
            <person name="Jouanno E."/>
            <person name="Herpin A."/>
            <person name="Louis A."/>
            <person name="Berthelot C."/>
            <person name="Parey E."/>
            <person name="Roest-Crollius H."/>
            <person name="Braasch I."/>
            <person name="Postlethwait J."/>
            <person name="Robinson-Rechavi M."/>
            <person name="Echchiki A."/>
            <person name="Begum T."/>
            <person name="Montfort J."/>
            <person name="Schartl M."/>
            <person name="Bobe J."/>
            <person name="Guiguen Y."/>
        </authorList>
    </citation>
    <scope>NUCLEOTIDE SEQUENCE [LARGE SCALE GENOMIC DNA]</scope>
    <source>
        <strain evidence="1">M_S1</strain>
        <tissue evidence="1">Blood</tissue>
    </source>
</reference>